<gene>
    <name evidence="2" type="ORF">EAI_07281</name>
</gene>
<protein>
    <recommendedName>
        <fullName evidence="1">SAM domain-containing protein</fullName>
    </recommendedName>
</protein>
<dbReference type="OrthoDB" id="6433810at2759"/>
<accession>E2BN76</accession>
<dbReference type="EMBL" id="GL449385">
    <property type="protein sequence ID" value="EFN82838.1"/>
    <property type="molecule type" value="Genomic_DNA"/>
</dbReference>
<dbReference type="Proteomes" id="UP000008237">
    <property type="component" value="Unassembled WGS sequence"/>
</dbReference>
<organism evidence="3">
    <name type="scientific">Harpegnathos saltator</name>
    <name type="common">Jerdon's jumping ant</name>
    <dbReference type="NCBI Taxonomy" id="610380"/>
    <lineage>
        <taxon>Eukaryota</taxon>
        <taxon>Metazoa</taxon>
        <taxon>Ecdysozoa</taxon>
        <taxon>Arthropoda</taxon>
        <taxon>Hexapoda</taxon>
        <taxon>Insecta</taxon>
        <taxon>Pterygota</taxon>
        <taxon>Neoptera</taxon>
        <taxon>Endopterygota</taxon>
        <taxon>Hymenoptera</taxon>
        <taxon>Apocrita</taxon>
        <taxon>Aculeata</taxon>
        <taxon>Formicoidea</taxon>
        <taxon>Formicidae</taxon>
        <taxon>Ponerinae</taxon>
        <taxon>Ponerini</taxon>
        <taxon>Harpegnathos</taxon>
    </lineage>
</organism>
<dbReference type="Gene3D" id="1.10.150.50">
    <property type="entry name" value="Transcription Factor, Ets-1"/>
    <property type="match status" value="1"/>
</dbReference>
<evidence type="ECO:0000313" key="3">
    <source>
        <dbReference type="Proteomes" id="UP000008237"/>
    </source>
</evidence>
<feature type="non-terminal residue" evidence="2">
    <location>
        <position position="1"/>
    </location>
</feature>
<feature type="domain" description="SAM" evidence="1">
    <location>
        <begin position="2"/>
        <end position="36"/>
    </location>
</feature>
<reference evidence="2 3" key="1">
    <citation type="journal article" date="2010" name="Science">
        <title>Genomic comparison of the ants Camponotus floridanus and Harpegnathos saltator.</title>
        <authorList>
            <person name="Bonasio R."/>
            <person name="Zhang G."/>
            <person name="Ye C."/>
            <person name="Mutti N.S."/>
            <person name="Fang X."/>
            <person name="Qin N."/>
            <person name="Donahue G."/>
            <person name="Yang P."/>
            <person name="Li Q."/>
            <person name="Li C."/>
            <person name="Zhang P."/>
            <person name="Huang Z."/>
            <person name="Berger S.L."/>
            <person name="Reinberg D."/>
            <person name="Wang J."/>
            <person name="Liebig J."/>
        </authorList>
    </citation>
    <scope>NUCLEOTIDE SEQUENCE [LARGE SCALE GENOMIC DNA]</scope>
    <source>
        <strain evidence="2 3">R22 G/1</strain>
    </source>
</reference>
<dbReference type="InterPro" id="IPR001660">
    <property type="entry name" value="SAM"/>
</dbReference>
<evidence type="ECO:0000313" key="2">
    <source>
        <dbReference type="EMBL" id="EFN82838.1"/>
    </source>
</evidence>
<name>E2BN76_HARSA</name>
<sequence>QNFQENRIDGAALPLLSEDHLTGPMGMKLGPALKLRAMLARKLGACTVCLHCAHCHQ</sequence>
<keyword evidence="3" id="KW-1185">Reference proteome</keyword>
<proteinExistence type="predicted"/>
<dbReference type="Pfam" id="PF00536">
    <property type="entry name" value="SAM_1"/>
    <property type="match status" value="1"/>
</dbReference>
<feature type="non-terminal residue" evidence="2">
    <location>
        <position position="57"/>
    </location>
</feature>
<dbReference type="InParanoid" id="E2BN76"/>
<dbReference type="InterPro" id="IPR013761">
    <property type="entry name" value="SAM/pointed_sf"/>
</dbReference>
<dbReference type="AlphaFoldDB" id="E2BN76"/>
<dbReference type="SUPFAM" id="SSF47769">
    <property type="entry name" value="SAM/Pointed domain"/>
    <property type="match status" value="1"/>
</dbReference>
<evidence type="ECO:0000259" key="1">
    <source>
        <dbReference type="Pfam" id="PF00536"/>
    </source>
</evidence>
<dbReference type="OMA" id="LGHCAIC"/>